<dbReference type="RefSeq" id="WP_094515737.1">
    <property type="nucleotide sequence ID" value="NZ_JBHEEP010000001.1"/>
</dbReference>
<dbReference type="Proteomes" id="UP000216363">
    <property type="component" value="Unassembled WGS sequence"/>
</dbReference>
<dbReference type="EMBL" id="NNRN01000062">
    <property type="protein sequence ID" value="OYR24683.1"/>
    <property type="molecule type" value="Genomic_DNA"/>
</dbReference>
<evidence type="ECO:0000313" key="2">
    <source>
        <dbReference type="EMBL" id="OYR24683.1"/>
    </source>
</evidence>
<dbReference type="Proteomes" id="UP000435957">
    <property type="component" value="Unassembled WGS sequence"/>
</dbReference>
<gene>
    <name evidence="2" type="ORF">CES86_4972</name>
    <name evidence="1" type="ORF">F9L03_02090</name>
</gene>
<proteinExistence type="predicted"/>
<dbReference type="EMBL" id="WBWF01000001">
    <property type="protein sequence ID" value="KAB2706482.1"/>
    <property type="molecule type" value="Genomic_DNA"/>
</dbReference>
<evidence type="ECO:0000313" key="4">
    <source>
        <dbReference type="Proteomes" id="UP000435957"/>
    </source>
</evidence>
<comment type="caution">
    <text evidence="2">The sequence shown here is derived from an EMBL/GenBank/DDBJ whole genome shotgun (WGS) entry which is preliminary data.</text>
</comment>
<reference evidence="2 3" key="1">
    <citation type="submission" date="2017-07" db="EMBL/GenBank/DDBJ databases">
        <title>Draft genome of Ochrobactrum lupini type strain LUP21.</title>
        <authorList>
            <person name="Krzyzanowska D.M."/>
            <person name="Jafra S."/>
        </authorList>
    </citation>
    <scope>NUCLEOTIDE SEQUENCE [LARGE SCALE GENOMIC DNA]</scope>
    <source>
        <strain evidence="2 3">LUP21</strain>
    </source>
</reference>
<organism evidence="2 3">
    <name type="scientific">Brucella lupini</name>
    <dbReference type="NCBI Taxonomy" id="255457"/>
    <lineage>
        <taxon>Bacteria</taxon>
        <taxon>Pseudomonadati</taxon>
        <taxon>Pseudomonadota</taxon>
        <taxon>Alphaproteobacteria</taxon>
        <taxon>Hyphomicrobiales</taxon>
        <taxon>Brucellaceae</taxon>
        <taxon>Brucella/Ochrobactrum group</taxon>
        <taxon>Brucella</taxon>
    </lineage>
</organism>
<evidence type="ECO:0000313" key="1">
    <source>
        <dbReference type="EMBL" id="KAB2706482.1"/>
    </source>
</evidence>
<evidence type="ECO:0000313" key="3">
    <source>
        <dbReference type="Proteomes" id="UP000216363"/>
    </source>
</evidence>
<keyword evidence="4" id="KW-1185">Reference proteome</keyword>
<name>A0A256GC60_9HYPH</name>
<accession>A0A256GC60</accession>
<protein>
    <submittedName>
        <fullName evidence="2">Uncharacterized protein</fullName>
    </submittedName>
</protein>
<sequence>MTDDEFEKRMVSAIERALQKAGSDNGSDKPVSLQEAFDQGFEAMKGYIDRSFDEIQKELSHLAERIAAVEEKAGDPAP</sequence>
<dbReference type="AlphaFoldDB" id="A0A256GC60"/>
<reference evidence="1 4" key="2">
    <citation type="submission" date="2019-09" db="EMBL/GenBank/DDBJ databases">
        <title>Taxonomic organization of the family Brucellaceae based on a phylogenomic approach.</title>
        <authorList>
            <person name="Leclercq S."/>
            <person name="Cloeckaert A."/>
            <person name="Zygmunt M.S."/>
        </authorList>
    </citation>
    <scope>NUCLEOTIDE SEQUENCE [LARGE SCALE GENOMIC DNA]</scope>
    <source>
        <strain evidence="1 4">LUP23</strain>
    </source>
</reference>